<dbReference type="EMBL" id="JAALFG010000003">
    <property type="protein sequence ID" value="NGP18551.1"/>
    <property type="molecule type" value="Genomic_DNA"/>
</dbReference>
<proteinExistence type="predicted"/>
<dbReference type="AlphaFoldDB" id="A0A6M1T0Z4"/>
<evidence type="ECO:0000313" key="2">
    <source>
        <dbReference type="Proteomes" id="UP000474802"/>
    </source>
</evidence>
<name>A0A6M1T0Z4_9HYPH</name>
<sequence length="104" mass="12249">MTQTLTLTSDKSLEGELVYKLMLIDKHRAVFDTARHYRFCRNWVISKYHWLARHRLRFALRMAGAALCHPRLTWQRLRLALPNLEGNRAFSKFHTRPPDASKGS</sequence>
<comment type="caution">
    <text evidence="1">The sequence shown here is derived from an EMBL/GenBank/DDBJ whole genome shotgun (WGS) entry which is preliminary data.</text>
</comment>
<dbReference type="Proteomes" id="UP000474802">
    <property type="component" value="Unassembled WGS sequence"/>
</dbReference>
<accession>A0A6M1T0Z4</accession>
<reference evidence="1 2" key="2">
    <citation type="submission" date="2020-03" db="EMBL/GenBank/DDBJ databases">
        <title>Devosia chinhatensis sp. nov., isolated from a hexachlorocyclohexane (HCH) dump site in India.</title>
        <authorList>
            <person name="Kumar M."/>
            <person name="Lal R."/>
        </authorList>
    </citation>
    <scope>NUCLEOTIDE SEQUENCE [LARGE SCALE GENOMIC DNA]</scope>
    <source>
        <strain evidence="1 2">H239</strain>
    </source>
</reference>
<protein>
    <submittedName>
        <fullName evidence="1">Uncharacterized protein</fullName>
    </submittedName>
</protein>
<evidence type="ECO:0000313" key="1">
    <source>
        <dbReference type="EMBL" id="NGP18551.1"/>
    </source>
</evidence>
<keyword evidence="2" id="KW-1185">Reference proteome</keyword>
<organism evidence="1 2">
    <name type="scientific">Devosia aurantiaca</name>
    <dbReference type="NCBI Taxonomy" id="2714858"/>
    <lineage>
        <taxon>Bacteria</taxon>
        <taxon>Pseudomonadati</taxon>
        <taxon>Pseudomonadota</taxon>
        <taxon>Alphaproteobacteria</taxon>
        <taxon>Hyphomicrobiales</taxon>
        <taxon>Devosiaceae</taxon>
        <taxon>Devosia</taxon>
    </lineage>
</organism>
<gene>
    <name evidence="1" type="ORF">G5575_13630</name>
</gene>
<reference evidence="1 2" key="1">
    <citation type="submission" date="2020-02" db="EMBL/GenBank/DDBJ databases">
        <authorList>
            <person name="Khan S.A."/>
            <person name="Jeon C.O."/>
            <person name="Chun B.H."/>
        </authorList>
    </citation>
    <scope>NUCLEOTIDE SEQUENCE [LARGE SCALE GENOMIC DNA]</scope>
    <source>
        <strain evidence="1 2">H239</strain>
    </source>
</reference>